<dbReference type="STRING" id="1003.SAMN04488541_104327"/>
<keyword evidence="4" id="KW-0732">Signal</keyword>
<dbReference type="InterPro" id="IPR019500">
    <property type="entry name" value="Pep_S46"/>
</dbReference>
<evidence type="ECO:0000313" key="9">
    <source>
        <dbReference type="Proteomes" id="UP000199513"/>
    </source>
</evidence>
<dbReference type="EC" id="3.4.14.-" evidence="7"/>
<dbReference type="AlphaFoldDB" id="A0A1I2JBC9"/>
<dbReference type="GO" id="GO:0006508">
    <property type="term" value="P:proteolysis"/>
    <property type="evidence" value="ECO:0007669"/>
    <property type="project" value="UniProtKB-KW"/>
</dbReference>
<keyword evidence="2 7" id="KW-0031">Aminopeptidase</keyword>
<organism evidence="8 9">
    <name type="scientific">Thermoflexibacter ruber</name>
    <dbReference type="NCBI Taxonomy" id="1003"/>
    <lineage>
        <taxon>Bacteria</taxon>
        <taxon>Pseudomonadati</taxon>
        <taxon>Bacteroidota</taxon>
        <taxon>Cytophagia</taxon>
        <taxon>Cytophagales</taxon>
        <taxon>Thermoflexibacteraceae</taxon>
        <taxon>Thermoflexibacter</taxon>
    </lineage>
</organism>
<dbReference type="EMBL" id="FONY01000043">
    <property type="protein sequence ID" value="SFF50487.1"/>
    <property type="molecule type" value="Genomic_DNA"/>
</dbReference>
<dbReference type="GO" id="GO:0043171">
    <property type="term" value="P:peptide catabolic process"/>
    <property type="evidence" value="ECO:0007669"/>
    <property type="project" value="UniProtKB-UniRule"/>
</dbReference>
<dbReference type="SUPFAM" id="SSF50494">
    <property type="entry name" value="Trypsin-like serine proteases"/>
    <property type="match status" value="1"/>
</dbReference>
<keyword evidence="9" id="KW-1185">Reference proteome</keyword>
<evidence type="ECO:0000256" key="7">
    <source>
        <dbReference type="RuleBase" id="RU366067"/>
    </source>
</evidence>
<evidence type="ECO:0000256" key="2">
    <source>
        <dbReference type="ARBA" id="ARBA00022438"/>
    </source>
</evidence>
<reference evidence="8 9" key="1">
    <citation type="submission" date="2016-10" db="EMBL/GenBank/DDBJ databases">
        <authorList>
            <person name="de Groot N.N."/>
        </authorList>
    </citation>
    <scope>NUCLEOTIDE SEQUENCE [LARGE SCALE GENOMIC DNA]</scope>
    <source>
        <strain>GEY</strain>
        <strain evidence="9">DSM 9560</strain>
    </source>
</reference>
<gene>
    <name evidence="8" type="ORF">SAMN04488541_104327</name>
</gene>
<name>A0A1I2JBC9_9BACT</name>
<comment type="similarity">
    <text evidence="1 7">Belongs to the peptidase S46 family.</text>
</comment>
<sequence>MNYSKFSLLVLLFCFTFLLAKADEGMWLPLLLKNLNEKDMKAKGLKLTAEDIYSVNKSSLKDAVVNFGGFCTAEVVSDKGLIFTNHHCGYSAIQSHSSVENDYLTYGFWAKSLKEELPNPSLTATFIVRIEDVTAKVLEGVTANLSESERQVQINRNINKIRREAVADSHYEASIRPFFYGNEYYMFITETFLDVRLVGAPPSSIGKFGGDTDNWVWPRHTGDFSVFRIYAGKDNKPAPYAKDNVPYKPKHFFPISLKGVKENDFSMIYGFPGRTQQYLSSEAVRYLIEKSNPAKIKMRATVLGIMDNSMKSSDQIRIQYAARYASIANYYKKWIGELQGLKAFDAVGKKKTLEEEFIKLANKNPETAKLYGEVLPRIIQNQKNLEKYALARELFLEIVYYGSQIIDLASKFMATYEYGESVENLKSQVEEHFKDYHLPTDKAIFAESMKIYYDNIDKALYPDIFQAVQNEFGGDFKKYADFIYDNSHLVNLEKVNELLKKNKSEVQTILSQDPTYRLMKSLFASYTVRINNEYQVLNNEIESQMRIYVDGLRKLMPDKKYWSDANSTLRLSYGKIEGSAPRDGMMYKHYTTLEGIMEKYVPEKNGEFDVDKKLIELYNKKDYGRYGEDGKLIVCFTASNHTTGGNSGSPILNGSGELIGINFDRSWESTMSDVMYNPNICRNIAVDIRYVLFVIDKFAGAGYLLNEMKIVGK</sequence>
<dbReference type="GO" id="GO:0070009">
    <property type="term" value="F:serine-type aminopeptidase activity"/>
    <property type="evidence" value="ECO:0007669"/>
    <property type="project" value="UniProtKB-UniRule"/>
</dbReference>
<evidence type="ECO:0000256" key="6">
    <source>
        <dbReference type="ARBA" id="ARBA00022825"/>
    </source>
</evidence>
<accession>A0A1I2JBC9</accession>
<comment type="function">
    <text evidence="7">Catalyzes the removal of dipeptides from the N-terminus of oligopeptides.</text>
</comment>
<dbReference type="RefSeq" id="WP_091549020.1">
    <property type="nucleotide sequence ID" value="NZ_FONY01000043.1"/>
</dbReference>
<evidence type="ECO:0000256" key="3">
    <source>
        <dbReference type="ARBA" id="ARBA00022670"/>
    </source>
</evidence>
<dbReference type="OrthoDB" id="9805367at2"/>
<dbReference type="PANTHER" id="PTHR38469">
    <property type="entry name" value="PERIPLASMIC PEPTIDASE SUBFAMILY S1B"/>
    <property type="match status" value="1"/>
</dbReference>
<dbReference type="Pfam" id="PF10459">
    <property type="entry name" value="Peptidase_S46"/>
    <property type="match status" value="1"/>
</dbReference>
<dbReference type="GO" id="GO:0008239">
    <property type="term" value="F:dipeptidyl-peptidase activity"/>
    <property type="evidence" value="ECO:0007669"/>
    <property type="project" value="UniProtKB-UniRule"/>
</dbReference>
<keyword evidence="6 7" id="KW-0720">Serine protease</keyword>
<keyword evidence="5 7" id="KW-0378">Hydrolase</keyword>
<dbReference type="Proteomes" id="UP000199513">
    <property type="component" value="Unassembled WGS sequence"/>
</dbReference>
<keyword evidence="3 7" id="KW-0645">Protease</keyword>
<protein>
    <recommendedName>
        <fullName evidence="7">Dipeptidyl-peptidase</fullName>
        <ecNumber evidence="7">3.4.14.-</ecNumber>
    </recommendedName>
</protein>
<dbReference type="InterPro" id="IPR009003">
    <property type="entry name" value="Peptidase_S1_PA"/>
</dbReference>
<dbReference type="PANTHER" id="PTHR38469:SF1">
    <property type="entry name" value="PERIPLASMIC PEPTIDASE SUBFAMILY S1B"/>
    <property type="match status" value="1"/>
</dbReference>
<proteinExistence type="inferred from homology"/>
<evidence type="ECO:0000256" key="4">
    <source>
        <dbReference type="ARBA" id="ARBA00022729"/>
    </source>
</evidence>
<dbReference type="Gene3D" id="2.40.10.10">
    <property type="entry name" value="Trypsin-like serine proteases"/>
    <property type="match status" value="1"/>
</dbReference>
<evidence type="ECO:0000256" key="5">
    <source>
        <dbReference type="ARBA" id="ARBA00022801"/>
    </source>
</evidence>
<dbReference type="InterPro" id="IPR043504">
    <property type="entry name" value="Peptidase_S1_PA_chymotrypsin"/>
</dbReference>
<evidence type="ECO:0000313" key="8">
    <source>
        <dbReference type="EMBL" id="SFF50487.1"/>
    </source>
</evidence>
<evidence type="ECO:0000256" key="1">
    <source>
        <dbReference type="ARBA" id="ARBA00010491"/>
    </source>
</evidence>